<evidence type="ECO:0000259" key="2">
    <source>
        <dbReference type="Pfam" id="PF00339"/>
    </source>
</evidence>
<dbReference type="InterPro" id="IPR011021">
    <property type="entry name" value="Arrestin-like_N"/>
</dbReference>
<gene>
    <name evidence="4" type="ORF">CU097_006890</name>
</gene>
<organism evidence="4 5">
    <name type="scientific">Rhizopus azygosporus</name>
    <name type="common">Rhizopus microsporus var. azygosporus</name>
    <dbReference type="NCBI Taxonomy" id="86630"/>
    <lineage>
        <taxon>Eukaryota</taxon>
        <taxon>Fungi</taxon>
        <taxon>Fungi incertae sedis</taxon>
        <taxon>Mucoromycota</taxon>
        <taxon>Mucoromycotina</taxon>
        <taxon>Mucoromycetes</taxon>
        <taxon>Mucorales</taxon>
        <taxon>Mucorineae</taxon>
        <taxon>Rhizopodaceae</taxon>
        <taxon>Rhizopus</taxon>
    </lineage>
</organism>
<evidence type="ECO:0000259" key="3">
    <source>
        <dbReference type="Pfam" id="PF02752"/>
    </source>
</evidence>
<dbReference type="InterPro" id="IPR014756">
    <property type="entry name" value="Ig_E-set"/>
</dbReference>
<dbReference type="PANTHER" id="PTHR11188:SF17">
    <property type="entry name" value="FI21816P1"/>
    <property type="match status" value="1"/>
</dbReference>
<protein>
    <submittedName>
        <fullName evidence="4">Uncharacterized protein</fullName>
    </submittedName>
</protein>
<reference evidence="4 5" key="1">
    <citation type="journal article" date="2018" name="G3 (Bethesda)">
        <title>Phylogenetic and Phylogenomic Definition of Rhizopus Species.</title>
        <authorList>
            <person name="Gryganskyi A.P."/>
            <person name="Golan J."/>
            <person name="Dolatabadi S."/>
            <person name="Mondo S."/>
            <person name="Robb S."/>
            <person name="Idnurm A."/>
            <person name="Muszewska A."/>
            <person name="Steczkiewicz K."/>
            <person name="Masonjones S."/>
            <person name="Liao H.L."/>
            <person name="Gajdeczka M.T."/>
            <person name="Anike F."/>
            <person name="Vuek A."/>
            <person name="Anishchenko I.M."/>
            <person name="Voigt K."/>
            <person name="de Hoog G.S."/>
            <person name="Smith M.E."/>
            <person name="Heitman J."/>
            <person name="Vilgalys R."/>
            <person name="Stajich J.E."/>
        </authorList>
    </citation>
    <scope>NUCLEOTIDE SEQUENCE [LARGE SCALE GENOMIC DNA]</scope>
    <source>
        <strain evidence="4 5">CBS 357.93</strain>
    </source>
</reference>
<dbReference type="InterPro" id="IPR011022">
    <property type="entry name" value="Arrestin_C-like"/>
</dbReference>
<dbReference type="STRING" id="86630.A0A367JWF8"/>
<dbReference type="EMBL" id="PJQL01000589">
    <property type="protein sequence ID" value="RCH94332.1"/>
    <property type="molecule type" value="Genomic_DNA"/>
</dbReference>
<evidence type="ECO:0000313" key="4">
    <source>
        <dbReference type="EMBL" id="RCH94332.1"/>
    </source>
</evidence>
<feature type="region of interest" description="Disordered" evidence="1">
    <location>
        <begin position="369"/>
        <end position="422"/>
    </location>
</feature>
<dbReference type="SUPFAM" id="SSF81296">
    <property type="entry name" value="E set domains"/>
    <property type="match status" value="1"/>
</dbReference>
<feature type="compositionally biased region" description="Polar residues" evidence="1">
    <location>
        <begin position="409"/>
        <end position="422"/>
    </location>
</feature>
<dbReference type="PANTHER" id="PTHR11188">
    <property type="entry name" value="ARRESTIN DOMAIN CONTAINING PROTEIN"/>
    <property type="match status" value="1"/>
</dbReference>
<feature type="domain" description="Arrestin-like N-terminal" evidence="2">
    <location>
        <begin position="29"/>
        <end position="146"/>
    </location>
</feature>
<dbReference type="AlphaFoldDB" id="A0A367JWF8"/>
<name>A0A367JWF8_RHIAZ</name>
<dbReference type="GO" id="GO:0005737">
    <property type="term" value="C:cytoplasm"/>
    <property type="evidence" value="ECO:0007669"/>
    <property type="project" value="TreeGrafter"/>
</dbReference>
<dbReference type="InterPro" id="IPR050357">
    <property type="entry name" value="Arrestin_domain-protein"/>
</dbReference>
<dbReference type="InterPro" id="IPR014752">
    <property type="entry name" value="Arrestin-like_C"/>
</dbReference>
<dbReference type="OrthoDB" id="387657at2759"/>
<dbReference type="Gene3D" id="2.60.40.640">
    <property type="match status" value="2"/>
</dbReference>
<comment type="caution">
    <text evidence="4">The sequence shown here is derived from an EMBL/GenBank/DDBJ whole genome shotgun (WGS) entry which is preliminary data.</text>
</comment>
<dbReference type="Pfam" id="PF02752">
    <property type="entry name" value="Arrestin_C"/>
    <property type="match status" value="1"/>
</dbReference>
<evidence type="ECO:0000313" key="5">
    <source>
        <dbReference type="Proteomes" id="UP000252139"/>
    </source>
</evidence>
<evidence type="ECO:0000256" key="1">
    <source>
        <dbReference type="SAM" id="MobiDB-lite"/>
    </source>
</evidence>
<proteinExistence type="predicted"/>
<feature type="domain" description="Arrestin C-terminal-like" evidence="3">
    <location>
        <begin position="195"/>
        <end position="318"/>
    </location>
</feature>
<dbReference type="Proteomes" id="UP000252139">
    <property type="component" value="Unassembled WGS sequence"/>
</dbReference>
<sequence length="422" mass="46670">MIFSKVFKPNPIQTFEVNICSGVENNAIAFGPGSIINGNVKLFLDKPVKAKYIKILFTCQEKKDSVTLFSVESNIWNSKQDEGEGRTDDINKYLYSSMSTVLESGAHLYLFAIQLPSNVNYPPTIRDDSLGHRIEYSLQGFIYLSDQTSKSTNCLPLTYLPLVAVKTNAASENKTVKIERGDEFVLVTATLVNPYLCPGDFCRIKLETQNKSSQAINQVTIQLISTTTSLKNNTAPIASTGPSYHHKRHEILSESQYVSIPKHTQQNNSLTTSICTIQIPSTCVPTTQTHFASKYIDIQYEIIIFIPAFGHYSLNDTKFIATHPNCIRLPLVITTVPSTIPTLQIPFAVDSNNDDSLPTFIPYIESPSPSPTSPIYQQWGPGSPVEPSDEDYLYPSSPIEDASGHLMVPSTSPTRSLSIKSA</sequence>
<accession>A0A367JWF8</accession>
<dbReference type="GO" id="GO:0015031">
    <property type="term" value="P:protein transport"/>
    <property type="evidence" value="ECO:0007669"/>
    <property type="project" value="TreeGrafter"/>
</dbReference>
<dbReference type="Pfam" id="PF00339">
    <property type="entry name" value="Arrestin_N"/>
    <property type="match status" value="1"/>
</dbReference>
<keyword evidence="5" id="KW-1185">Reference proteome</keyword>